<sequence length="337" mass="37267">MDAPLWQALRAEPHAHDLFQVLRWLDARAGLPVPLGRAARPQDEPLRLGQRPSLSFAPSMIAGLDETLERPPYLSIFGFGLFGPHGPLPLHLTEYAHDRERMAGDPTLAAFADLFHHRLILLFYRAWADAQPTVGLDRPGANRFEDYIACLLGRGLEAQRDAEPLGRHAIYHQAGHLLRQTRNPEGLQRILSGYFGIPVRIVEYVAHWVALEPDARLALGRSGENMGLGTGATLGCAVRDAQSRFRLVLGPMGWADYRRFLPGGDRVPALLHWLREYVGLELAWDAQLILAADQVRGTALGEPRPLGLGTWLGRRPADAGDAGDLIIDYSHLGESHV</sequence>
<dbReference type="KEGG" id="avn:Avin_26620"/>
<protein>
    <recommendedName>
        <fullName evidence="3">Type VI secretion system baseplate subunit TssG</fullName>
    </recommendedName>
</protein>
<dbReference type="Pfam" id="PF06996">
    <property type="entry name" value="T6SS_TssG"/>
    <property type="match status" value="1"/>
</dbReference>
<accession>C1DJR9</accession>
<dbReference type="PANTHER" id="PTHR35564">
    <property type="match status" value="1"/>
</dbReference>
<dbReference type="InterPro" id="IPR010732">
    <property type="entry name" value="T6SS_TssG-like"/>
</dbReference>
<organism evidence="1 2">
    <name type="scientific">Azotobacter vinelandii (strain DJ / ATCC BAA-1303)</name>
    <dbReference type="NCBI Taxonomy" id="322710"/>
    <lineage>
        <taxon>Bacteria</taxon>
        <taxon>Pseudomonadati</taxon>
        <taxon>Pseudomonadota</taxon>
        <taxon>Gammaproteobacteria</taxon>
        <taxon>Pseudomonadales</taxon>
        <taxon>Pseudomonadaceae</taxon>
        <taxon>Azotobacter</taxon>
    </lineage>
</organism>
<dbReference type="NCBIfam" id="TIGR03347">
    <property type="entry name" value="VI_chp_1"/>
    <property type="match status" value="1"/>
</dbReference>
<dbReference type="PANTHER" id="PTHR35564:SF4">
    <property type="entry name" value="CYTOPLASMIC PROTEIN"/>
    <property type="match status" value="1"/>
</dbReference>
<dbReference type="OrthoDB" id="1523296at2"/>
<proteinExistence type="predicted"/>
<reference evidence="1 2" key="1">
    <citation type="journal article" date="2009" name="J. Bacteriol.">
        <title>Genome sequence of Azotobacter vinelandii, an obligate aerobe specialized to support diverse anaerobic metabolic processes.</title>
        <authorList>
            <person name="Setubal J.C."/>
            <person name="dos Santos P."/>
            <person name="Goldman B.S."/>
            <person name="Ertesvag H."/>
            <person name="Espin G."/>
            <person name="Rubio L.M."/>
            <person name="Valla S."/>
            <person name="Almeida N.F."/>
            <person name="Balasubramanian D."/>
            <person name="Cromes L."/>
            <person name="Curatti L."/>
            <person name="Du Z."/>
            <person name="Godsy E."/>
            <person name="Goodner B."/>
            <person name="Hellner-Burris K."/>
            <person name="Hernandez J.A."/>
            <person name="Houmiel K."/>
            <person name="Imperial J."/>
            <person name="Kennedy C."/>
            <person name="Larson T.J."/>
            <person name="Latreille P."/>
            <person name="Ligon L.S."/>
            <person name="Lu J."/>
            <person name="Maerk M."/>
            <person name="Miller N.M."/>
            <person name="Norton S."/>
            <person name="O'Carroll I.P."/>
            <person name="Paulsen I."/>
            <person name="Raulfs E.C."/>
            <person name="Roemer R."/>
            <person name="Rosser J."/>
            <person name="Segura D."/>
            <person name="Slater S."/>
            <person name="Stricklin S.L."/>
            <person name="Studholme D.J."/>
            <person name="Sun J."/>
            <person name="Viana C.J."/>
            <person name="Wallin E."/>
            <person name="Wang B."/>
            <person name="Wheeler C."/>
            <person name="Zhu H."/>
            <person name="Dean D.R."/>
            <person name="Dixon R."/>
            <person name="Wood D."/>
        </authorList>
    </citation>
    <scope>NUCLEOTIDE SEQUENCE [LARGE SCALE GENOMIC DNA]</scope>
    <source>
        <strain evidence="2">DJ / ATCC BAA-1303</strain>
    </source>
</reference>
<dbReference type="STRING" id="322710.Avin_26620"/>
<name>C1DJR9_AZOVD</name>
<gene>
    <name evidence="1" type="ordered locus">Avin_26620</name>
</gene>
<dbReference type="HOGENOM" id="CLU_048238_4_0_6"/>
<dbReference type="Proteomes" id="UP000002424">
    <property type="component" value="Chromosome"/>
</dbReference>
<keyword evidence="2" id="KW-1185">Reference proteome</keyword>
<evidence type="ECO:0008006" key="3">
    <source>
        <dbReference type="Google" id="ProtNLM"/>
    </source>
</evidence>
<dbReference type="eggNOG" id="COG3520">
    <property type="taxonomic scope" value="Bacteria"/>
</dbReference>
<evidence type="ECO:0000313" key="2">
    <source>
        <dbReference type="Proteomes" id="UP000002424"/>
    </source>
</evidence>
<dbReference type="AlphaFoldDB" id="C1DJR9"/>
<dbReference type="EMBL" id="CP001157">
    <property type="protein sequence ID" value="ACO78838.1"/>
    <property type="molecule type" value="Genomic_DNA"/>
</dbReference>
<evidence type="ECO:0000313" key="1">
    <source>
        <dbReference type="EMBL" id="ACO78838.1"/>
    </source>
</evidence>
<dbReference type="EnsemblBacteria" id="ACO78838">
    <property type="protein sequence ID" value="ACO78838"/>
    <property type="gene ID" value="Avin_26620"/>
</dbReference>